<dbReference type="EMBL" id="FOGJ01000009">
    <property type="protein sequence ID" value="SER68186.1"/>
    <property type="molecule type" value="Genomic_DNA"/>
</dbReference>
<sequence>MNNFHSKYNFIVAVLVASMVLGLMSCKAFRNSSIEVIFADNIIQIDCGDNYTIKSEPDDNGIYTIKHKEDGKNILLSFYTDADFSALEADMMTWTRKGYVTGASFLFDASGNGKLDYSGSDGTTSYYRQVRYLAGTDIYAILDAASTVDMTELDQISIVVKEISAPFDHSKRINELANYMQNYAGTKANIEEGQKAYDGSSAASGGGVLTDASGIGTDSGDNANIDESLLTLDGVTSVLEEFGYTNTSKEEADDYKTIIYTRAGSATQISLTIMYDLSQTDDRYRDELSSTGYDKVPNPVVMRVPNDEGYARYYAAMHDDDAILIIYTDDADECSRICARFGLVYQADSDAYDEITYGEEPAVPAEGVVDLSLEKYRAVASYFGIIDDISEILDDGNIVGGDFMDGTTMSHAYVDSRYVQATFEEMLKAYGIQGPNPCVFKMNSRFIVIAYDTGGNIIMVSSTSGTRLARICGYFGLDVTKDDQ</sequence>
<name>A0A1H9R636_BUTFI</name>
<gene>
    <name evidence="1" type="ORF">SAMN04487884_10956</name>
</gene>
<dbReference type="PROSITE" id="PS51257">
    <property type="entry name" value="PROKAR_LIPOPROTEIN"/>
    <property type="match status" value="1"/>
</dbReference>
<evidence type="ECO:0000313" key="1">
    <source>
        <dbReference type="EMBL" id="SER68186.1"/>
    </source>
</evidence>
<proteinExistence type="predicted"/>
<protein>
    <submittedName>
        <fullName evidence="1">Uncharacterized protein</fullName>
    </submittedName>
</protein>
<dbReference type="Proteomes" id="UP000182584">
    <property type="component" value="Unassembled WGS sequence"/>
</dbReference>
<reference evidence="1 2" key="1">
    <citation type="submission" date="2016-10" db="EMBL/GenBank/DDBJ databases">
        <authorList>
            <person name="de Groot N.N."/>
        </authorList>
    </citation>
    <scope>NUCLEOTIDE SEQUENCE [LARGE SCALE GENOMIC DNA]</scope>
    <source>
        <strain evidence="1 2">AR40</strain>
    </source>
</reference>
<evidence type="ECO:0000313" key="2">
    <source>
        <dbReference type="Proteomes" id="UP000182584"/>
    </source>
</evidence>
<dbReference type="OrthoDB" id="9925562at2"/>
<accession>A0A1H9R636</accession>
<organism evidence="1 2">
    <name type="scientific">Butyrivibrio fibrisolvens</name>
    <dbReference type="NCBI Taxonomy" id="831"/>
    <lineage>
        <taxon>Bacteria</taxon>
        <taxon>Bacillati</taxon>
        <taxon>Bacillota</taxon>
        <taxon>Clostridia</taxon>
        <taxon>Lachnospirales</taxon>
        <taxon>Lachnospiraceae</taxon>
        <taxon>Butyrivibrio</taxon>
    </lineage>
</organism>
<dbReference type="AlphaFoldDB" id="A0A1H9R636"/>